<gene>
    <name evidence="1" type="ORF">N7460_011184</name>
</gene>
<dbReference type="PANTHER" id="PTHR42087:SF2">
    <property type="match status" value="1"/>
</dbReference>
<dbReference type="PANTHER" id="PTHR42087">
    <property type="entry name" value="ILP IS AN APOPTOSIS INHIBITOR"/>
    <property type="match status" value="1"/>
</dbReference>
<evidence type="ECO:0000313" key="1">
    <source>
        <dbReference type="EMBL" id="KAJ6030918.1"/>
    </source>
</evidence>
<name>A0AAD6I6E3_PENCN</name>
<reference evidence="1" key="1">
    <citation type="journal article" date="2023" name="IMA Fungus">
        <title>Comparative genomic study of the Penicillium genus elucidates a diverse pangenome and 15 lateral gene transfer events.</title>
        <authorList>
            <person name="Petersen C."/>
            <person name="Sorensen T."/>
            <person name="Nielsen M.R."/>
            <person name="Sondergaard T.E."/>
            <person name="Sorensen J.L."/>
            <person name="Fitzpatrick D.A."/>
            <person name="Frisvad J.C."/>
            <person name="Nielsen K.L."/>
        </authorList>
    </citation>
    <scope>NUCLEOTIDE SEQUENCE</scope>
    <source>
        <strain evidence="1">IBT 15450</strain>
    </source>
</reference>
<sequence length="145" mass="16875">MRRHRAKTLEVGMVFHDGKFESNDPACWFCHYKNCVQHFLDHGQYMPMVQSIAAFVVTCLPYQRCSDPIATTPTLHFNTLPPFVSLRQYIKCLFVTAETPRNLLRAFFGDLWEAGIPFLTPLCDSSEDEIRAPEVKWIEWLAIEY</sequence>
<organism evidence="1 2">
    <name type="scientific">Penicillium canescens</name>
    <dbReference type="NCBI Taxonomy" id="5083"/>
    <lineage>
        <taxon>Eukaryota</taxon>
        <taxon>Fungi</taxon>
        <taxon>Dikarya</taxon>
        <taxon>Ascomycota</taxon>
        <taxon>Pezizomycotina</taxon>
        <taxon>Eurotiomycetes</taxon>
        <taxon>Eurotiomycetidae</taxon>
        <taxon>Eurotiales</taxon>
        <taxon>Aspergillaceae</taxon>
        <taxon>Penicillium</taxon>
    </lineage>
</organism>
<comment type="caution">
    <text evidence="1">The sequence shown here is derived from an EMBL/GenBank/DDBJ whole genome shotgun (WGS) entry which is preliminary data.</text>
</comment>
<dbReference type="InterPro" id="IPR053267">
    <property type="entry name" value="Verrucosidin_biosynth-assoc"/>
</dbReference>
<proteinExistence type="predicted"/>
<reference evidence="1" key="2">
    <citation type="submission" date="2023-01" db="EMBL/GenBank/DDBJ databases">
        <authorList>
            <person name="Petersen C."/>
        </authorList>
    </citation>
    <scope>NUCLEOTIDE SEQUENCE</scope>
    <source>
        <strain evidence="1">IBT 15450</strain>
    </source>
</reference>
<accession>A0AAD6I6E3</accession>
<evidence type="ECO:0000313" key="2">
    <source>
        <dbReference type="Proteomes" id="UP001219568"/>
    </source>
</evidence>
<keyword evidence="2" id="KW-1185">Reference proteome</keyword>
<dbReference type="EMBL" id="JAQJZL010000014">
    <property type="protein sequence ID" value="KAJ6030918.1"/>
    <property type="molecule type" value="Genomic_DNA"/>
</dbReference>
<protein>
    <submittedName>
        <fullName evidence="1">Uncharacterized protein</fullName>
    </submittedName>
</protein>
<dbReference type="Proteomes" id="UP001219568">
    <property type="component" value="Unassembled WGS sequence"/>
</dbReference>
<dbReference type="AlphaFoldDB" id="A0AAD6I6E3"/>